<keyword evidence="3 5" id="KW-0067">ATP-binding</keyword>
<keyword evidence="2" id="KW-0547">Nucleotide-binding</keyword>
<evidence type="ECO:0000259" key="4">
    <source>
        <dbReference type="PROSITE" id="PS50893"/>
    </source>
</evidence>
<dbReference type="InterPro" id="IPR050611">
    <property type="entry name" value="ABCF"/>
</dbReference>
<dbReference type="GO" id="GO:0005524">
    <property type="term" value="F:ATP binding"/>
    <property type="evidence" value="ECO:0007669"/>
    <property type="project" value="UniProtKB-KW"/>
</dbReference>
<dbReference type="SUPFAM" id="SSF52540">
    <property type="entry name" value="P-loop containing nucleoside triphosphate hydrolases"/>
    <property type="match status" value="2"/>
</dbReference>
<gene>
    <name evidence="5" type="ORF">GPA10_21405</name>
</gene>
<evidence type="ECO:0000256" key="3">
    <source>
        <dbReference type="ARBA" id="ARBA00022840"/>
    </source>
</evidence>
<dbReference type="InterPro" id="IPR027417">
    <property type="entry name" value="P-loop_NTPase"/>
</dbReference>
<dbReference type="Gene3D" id="3.40.50.300">
    <property type="entry name" value="P-loop containing nucleotide triphosphate hydrolases"/>
    <property type="match status" value="2"/>
</dbReference>
<sequence length="542" mass="60545">MGHLEAAHIEYYLPDGRALLGDVSFRVGEGASVALVGANGAGKTTLLKLIAGELQPHGGTVTVSGGLGVMPQFVGSVRDASTVRDLLVSVAQPRIREAARAVDKAEHAIMTVDDEAAQLQYAQALSDWAEARGYEAETLWDICTTAALGVPYDKAQWREVRTLSGGEQKRLVLEALLRGTDEVLLLDEPDNYLDVPGKRWLEERLKETRKTVLFVSHDRELLARAAEKIVSVEPSPGGSEVWVHGAGFATYHEARQERFARFEELRRRWDEKHAQLKRLVLDMQQYAARSDEMASRYQAAKTRLRKFEEAGPPPEPPRKQDITMRLHGGRTGVRAVTCEQLELTGLMKPFDLEVFYGERVAVLGSNGSGKSHFLRLLAGDPEHPVRHTGAWRLGARVVPGHFAQTHAHPELFGRTLLDILWREHAQDRGAAMSRLRRYELTGQAEQRFERLSGGQQARFQILLLELQGSTALLLDEPTDNLDLESAEALQEGLEAYEGTVLAVTHDRWFAKSFDRYLVFGADGRVRETSGPVWDERRVERAR</sequence>
<dbReference type="Pfam" id="PF00005">
    <property type="entry name" value="ABC_tran"/>
    <property type="match status" value="2"/>
</dbReference>
<dbReference type="PROSITE" id="PS50893">
    <property type="entry name" value="ABC_TRANSPORTER_2"/>
    <property type="match status" value="2"/>
</dbReference>
<reference evidence="5 6" key="1">
    <citation type="submission" date="2019-11" db="EMBL/GenBank/DDBJ databases">
        <title>Streptomyces typhae sp. nov., a novel endophytic actinomycete isolated from the root of cattail pollen (Typha angustifolia L.).</title>
        <authorList>
            <person name="Peng C."/>
        </authorList>
    </citation>
    <scope>NUCLEOTIDE SEQUENCE [LARGE SCALE GENOMIC DNA]</scope>
    <source>
        <strain evidence="6">p1417</strain>
    </source>
</reference>
<dbReference type="SMART" id="SM00382">
    <property type="entry name" value="AAA"/>
    <property type="match status" value="2"/>
</dbReference>
<proteinExistence type="predicted"/>
<dbReference type="Proteomes" id="UP000483802">
    <property type="component" value="Unassembled WGS sequence"/>
</dbReference>
<feature type="domain" description="ABC transporter" evidence="4">
    <location>
        <begin position="317"/>
        <end position="541"/>
    </location>
</feature>
<evidence type="ECO:0000313" key="5">
    <source>
        <dbReference type="EMBL" id="MVO87248.1"/>
    </source>
</evidence>
<dbReference type="PANTHER" id="PTHR19211">
    <property type="entry name" value="ATP-BINDING TRANSPORT PROTEIN-RELATED"/>
    <property type="match status" value="1"/>
</dbReference>
<dbReference type="EMBL" id="WPNZ01000011">
    <property type="protein sequence ID" value="MVO87248.1"/>
    <property type="molecule type" value="Genomic_DNA"/>
</dbReference>
<feature type="domain" description="ABC transporter" evidence="4">
    <location>
        <begin position="4"/>
        <end position="259"/>
    </location>
</feature>
<evidence type="ECO:0000313" key="6">
    <source>
        <dbReference type="Proteomes" id="UP000483802"/>
    </source>
</evidence>
<dbReference type="FunFam" id="3.40.50.300:FF:000011">
    <property type="entry name" value="Putative ABC transporter ATP-binding component"/>
    <property type="match status" value="1"/>
</dbReference>
<evidence type="ECO:0000256" key="1">
    <source>
        <dbReference type="ARBA" id="ARBA00022737"/>
    </source>
</evidence>
<protein>
    <submittedName>
        <fullName evidence="5">ATP-binding cassette domain-containing protein</fullName>
    </submittedName>
</protein>
<dbReference type="AlphaFoldDB" id="A0A6L6X0C5"/>
<dbReference type="CDD" id="cd03221">
    <property type="entry name" value="ABCF_EF-3"/>
    <property type="match status" value="2"/>
</dbReference>
<dbReference type="GO" id="GO:0016887">
    <property type="term" value="F:ATP hydrolysis activity"/>
    <property type="evidence" value="ECO:0007669"/>
    <property type="project" value="InterPro"/>
</dbReference>
<keyword evidence="6" id="KW-1185">Reference proteome</keyword>
<dbReference type="PANTHER" id="PTHR19211:SF69">
    <property type="entry name" value="ATP-BINDING PROTEIN UUP"/>
    <property type="match status" value="1"/>
</dbReference>
<evidence type="ECO:0000256" key="2">
    <source>
        <dbReference type="ARBA" id="ARBA00022741"/>
    </source>
</evidence>
<dbReference type="InterPro" id="IPR003439">
    <property type="entry name" value="ABC_transporter-like_ATP-bd"/>
</dbReference>
<dbReference type="InterPro" id="IPR003593">
    <property type="entry name" value="AAA+_ATPase"/>
</dbReference>
<name>A0A6L6X0C5_9ACTN</name>
<keyword evidence="1" id="KW-0677">Repeat</keyword>
<comment type="caution">
    <text evidence="5">The sequence shown here is derived from an EMBL/GenBank/DDBJ whole genome shotgun (WGS) entry which is preliminary data.</text>
</comment>
<organism evidence="5 6">
    <name type="scientific">Streptomyces typhae</name>
    <dbReference type="NCBI Taxonomy" id="2681492"/>
    <lineage>
        <taxon>Bacteria</taxon>
        <taxon>Bacillati</taxon>
        <taxon>Actinomycetota</taxon>
        <taxon>Actinomycetes</taxon>
        <taxon>Kitasatosporales</taxon>
        <taxon>Streptomycetaceae</taxon>
        <taxon>Streptomyces</taxon>
    </lineage>
</organism>
<dbReference type="RefSeq" id="WP_157166892.1">
    <property type="nucleotide sequence ID" value="NZ_WPNZ01000011.1"/>
</dbReference>
<accession>A0A6L6X0C5</accession>